<name>A0ACC1SWX3_9HYPO</name>
<protein>
    <submittedName>
        <fullName evidence="1">Uncharacterized protein</fullName>
    </submittedName>
</protein>
<dbReference type="Proteomes" id="UP001148629">
    <property type="component" value="Unassembled WGS sequence"/>
</dbReference>
<organism evidence="1 2">
    <name type="scientific">Fusarium decemcellulare</name>
    <dbReference type="NCBI Taxonomy" id="57161"/>
    <lineage>
        <taxon>Eukaryota</taxon>
        <taxon>Fungi</taxon>
        <taxon>Dikarya</taxon>
        <taxon>Ascomycota</taxon>
        <taxon>Pezizomycotina</taxon>
        <taxon>Sordariomycetes</taxon>
        <taxon>Hypocreomycetidae</taxon>
        <taxon>Hypocreales</taxon>
        <taxon>Nectriaceae</taxon>
        <taxon>Fusarium</taxon>
        <taxon>Fusarium decemcellulare species complex</taxon>
    </lineage>
</organism>
<sequence length="360" mass="38854">MPRMAVNTASYGYLNHWSSDKNPMVAAKGGQLFPQTLVCSASLAMRTINLFKSLLGFLAFGQCRATVSWTTIGCDNVNVNGASIDAIWDSAVAMASNAQSTIDTLVNAKAIMPKSTTSRVADNAKYMWGLKFGFSKVSGLDSASKDRLSQVSMVCAGVYAQAEGLMRKNSGFLICSGESLTWGVTDDFMTGVWHAKIPGTDDSLVLLFSAGHPQGAASRPCTDGETMGRTFRGQYVSNGKTEEVVGILFCTNQFSNDWKGALNLGYSPGGSDPNPNDYKSAAGTALHEMIHAVDMNKYLDQTSPHFGEGKVAYGFNRCYYLAMTEPKIALMNPDNYRVFAEMCMSPATRWVAPKVIDKGT</sequence>
<reference evidence="1" key="1">
    <citation type="submission" date="2022-08" db="EMBL/GenBank/DDBJ databases">
        <title>Genome Sequence of Fusarium decemcellulare.</title>
        <authorList>
            <person name="Buettner E."/>
        </authorList>
    </citation>
    <scope>NUCLEOTIDE SEQUENCE</scope>
    <source>
        <strain evidence="1">Babe19</strain>
    </source>
</reference>
<keyword evidence="2" id="KW-1185">Reference proteome</keyword>
<accession>A0ACC1SWX3</accession>
<proteinExistence type="predicted"/>
<dbReference type="EMBL" id="JANRMS010000059">
    <property type="protein sequence ID" value="KAJ3548052.1"/>
    <property type="molecule type" value="Genomic_DNA"/>
</dbReference>
<gene>
    <name evidence="1" type="ORF">NM208_g1189</name>
</gene>
<evidence type="ECO:0000313" key="1">
    <source>
        <dbReference type="EMBL" id="KAJ3548052.1"/>
    </source>
</evidence>
<comment type="caution">
    <text evidence="1">The sequence shown here is derived from an EMBL/GenBank/DDBJ whole genome shotgun (WGS) entry which is preliminary data.</text>
</comment>
<evidence type="ECO:0000313" key="2">
    <source>
        <dbReference type="Proteomes" id="UP001148629"/>
    </source>
</evidence>